<accession>A0A0G1F469</accession>
<feature type="domain" description="HYR" evidence="3">
    <location>
        <begin position="1219"/>
        <end position="1307"/>
    </location>
</feature>
<dbReference type="InterPro" id="IPR044016">
    <property type="entry name" value="Big_13"/>
</dbReference>
<dbReference type="PROSITE" id="PS50825">
    <property type="entry name" value="HYR"/>
    <property type="match status" value="1"/>
</dbReference>
<dbReference type="EMBL" id="LCFA01000018">
    <property type="protein sequence ID" value="KKS81668.1"/>
    <property type="molecule type" value="Genomic_DNA"/>
</dbReference>
<dbReference type="Proteomes" id="UP000034810">
    <property type="component" value="Unassembled WGS sequence"/>
</dbReference>
<name>A0A0G1F469_9BACT</name>
<dbReference type="Gene3D" id="2.60.40.10">
    <property type="entry name" value="Immunoglobulins"/>
    <property type="match status" value="4"/>
</dbReference>
<dbReference type="InterPro" id="IPR003410">
    <property type="entry name" value="HYR_dom"/>
</dbReference>
<dbReference type="GO" id="GO:0003993">
    <property type="term" value="F:acid phosphatase activity"/>
    <property type="evidence" value="ECO:0007669"/>
    <property type="project" value="InterPro"/>
</dbReference>
<dbReference type="InterPro" id="IPR013783">
    <property type="entry name" value="Ig-like_fold"/>
</dbReference>
<keyword evidence="1" id="KW-0677">Repeat</keyword>
<feature type="region of interest" description="Disordered" evidence="2">
    <location>
        <begin position="436"/>
        <end position="460"/>
    </location>
</feature>
<sequence length="1971" mass="209531">MLARRSWKRLGILLLLFAILFTQVGSVYALTFSAGGAKRDGPGPFAGGVAVQGPIDTTSSPNAGDTITSQTFTQITDDFYDLLDGDQGSIVFWITPEWDGDDGMTHRIITGRSNSRIAIAKDSTGNLRFYDRSQSSILTVDVSSWIAGTTYLVVARWDADNTLNGSHYASISINDVHTYGGTSFGTTYVADGPLQLSYKDALFSPNALIEGLTIYRRPLFDGTYGIDVGNGDEINQIYNSGSGKDPTLVTGSWDVVFALPTNSSTGALATGTGNAWTHPHASNLLYTSTTNTGGFMMNGTYTSDGWATQNGDIQTLTLQPDGTEGVDTYTAIQAPTSNFGIGTNFTTRNLAGASARVTLVKFDLSGIPVGATVEDATLSVWNFTQIATTAGHSWSRILDANADWVEGARQGAQALSGETCWNAFAADGAGGITTPWAGDAGGDGGQDAGSSQSGTDFSATAMGTFTSNNEVVGTEYPSSLDLTEFGLMRSSNNGLVLTTTVNATYTFDSSDSTTAANRPKLVVNYTTPPTVEALATSEKIFAGGYKTTSSAANQGIYYDKTVTAGNDWVVRAIAHSDGTSIPKVILYDQTNGAEITSIPKVILYDQTNGAEIGSLTGTNTSTRTDPDVFIFTGEAPAGMTTLRVKLINTQSSGTTYWHQVELLSNLLDNPSFETGSGDPWIPTGWTDHISGHGDLAQSVDFHTGSYSLQMIDVDTMYGTDDRYSLNTLQVYYNVGGYAKVSTGQIGYAKYNIGPQFVFQSGGTFQLVFTENSWIHKVGVLRNNAPSGSQFNSVSVVSFLNGSSGFTDDVYAFRVTDVSLTVTPASEANSTENTDEIRVDGRDTYVESGASSIGTGSGFVSFNWRPRHSAADAVKFAETTSDDAYVISFNGDADDYIRVYWDSANTLRMSYSMAGTTGTSTWDATGAIAANTEYAVSLTYTGGGSMVLNIGSADRITLSGIPAAFGIAPNTVYFGSDTSGGNQGDATFSSIVFDNTAPSISLTALSPDPNNDNTPTLTGTATEAIGTVSAVQFQMDSTAGSWSSCTADDGTFDEASETFSCTVSSALSDGSHTMYVRATDSNGNTTAGGSESSDTFTVDATAPTVSVTALSPDPTTDSTPTFSGTATDATTALTAIEFQVDSTAGSWTSCSATDGTIDETSEDYTCTTAALTDGSHTIYVRAADSASNTTASAGYASDTFVVDTGSPTVSLTALSPDPTADTTPTITGSISDTLDIISSVQYQIDSTSGLWTTCTASDGSFDETSESLSCTAGSNLTDGSHTIYVRGTDSAGNVSSNASDTFAVDASAPTAVSLDSPGDGDYVPITYPTFKFHTTTDAVSVISKYTLNITSSAGSVLNIGGDISPTGTDTETTDYRLDYDGSYISVTGKGSSKALSEGTYTWKVTATDAAGNSVSSSRTVYVDLFFPSLDNLDLPGLLDTIDGYGLFSTARPKVTGQLGDLQYPYKLTFTFAKQNFFLGILTGLSTTLIETLNLTRTDNATRINFTYTPSRDLDWGKYQLTITGYDKAGNTASKIYQIQMLPEELALKLISKDETQTPEEKQAKIEEIRETAKVSLPELEKKAILRREKEAEELSRVGSQLADWANTLRRVSDRAVSRGVQLVKAAGNNISKAFADIYQSSQKFIAQIGDVSQGGLARFFMETKNLSFRIWKGISQNANNFLLAADKLARDSLSFAYAAYGNVSGILPQAVKSTGGAVAQVNLFVNQLLADSHNRTKAQILLSQADFKDQLQKWADRGTQAVKTASATVSLANKTASQSLSRSQIKVNGEIRIAQENVRNRWRGLQKGISQAASSVNLELLAAQKDGQEKIGQYHSATSQRIKDAGSALQLALRAAKKPATQTAGFIYRVKVGFATFHSIVFDPAPTRISNVAIDEIGPDYAVVSWDTNHYAYSKVNYGQDLSYGQEVLLPERQKHHTARLTGLASQSRYFFEVMSQNKNYAYDAYYSFETP</sequence>
<dbReference type="GO" id="GO:0046872">
    <property type="term" value="F:metal ion binding"/>
    <property type="evidence" value="ECO:0007669"/>
    <property type="project" value="InterPro"/>
</dbReference>
<protein>
    <submittedName>
        <fullName evidence="4">Cable pili-associated 22 kDa adhesin protein</fullName>
    </submittedName>
</protein>
<proteinExistence type="predicted"/>
<evidence type="ECO:0000313" key="4">
    <source>
        <dbReference type="EMBL" id="KKS81668.1"/>
    </source>
</evidence>
<dbReference type="SUPFAM" id="SSF49363">
    <property type="entry name" value="Purple acid phosphatase, N-terminal domain"/>
    <property type="match status" value="1"/>
</dbReference>
<evidence type="ECO:0000259" key="3">
    <source>
        <dbReference type="PROSITE" id="PS50825"/>
    </source>
</evidence>
<evidence type="ECO:0000256" key="1">
    <source>
        <dbReference type="ARBA" id="ARBA00022737"/>
    </source>
</evidence>
<evidence type="ECO:0000256" key="2">
    <source>
        <dbReference type="SAM" id="MobiDB-lite"/>
    </source>
</evidence>
<organism evidence="4 5">
    <name type="scientific">Candidatus Wolfebacteria bacterium GW2011_GWC1_43_10</name>
    <dbReference type="NCBI Taxonomy" id="1619011"/>
    <lineage>
        <taxon>Bacteria</taxon>
        <taxon>Candidatus Wolfeibacteriota</taxon>
    </lineage>
</organism>
<reference evidence="4 5" key="1">
    <citation type="journal article" date="2015" name="Nature">
        <title>rRNA introns, odd ribosomes, and small enigmatic genomes across a large radiation of phyla.</title>
        <authorList>
            <person name="Brown C.T."/>
            <person name="Hug L.A."/>
            <person name="Thomas B.C."/>
            <person name="Sharon I."/>
            <person name="Castelle C.J."/>
            <person name="Singh A."/>
            <person name="Wilkins M.J."/>
            <person name="Williams K.H."/>
            <person name="Banfield J.F."/>
        </authorList>
    </citation>
    <scope>NUCLEOTIDE SEQUENCE [LARGE SCALE GENOMIC DNA]</scope>
</reference>
<evidence type="ECO:0000313" key="5">
    <source>
        <dbReference type="Proteomes" id="UP000034810"/>
    </source>
</evidence>
<dbReference type="NCBIfam" id="NF033679">
    <property type="entry name" value="DNRLRE_dom"/>
    <property type="match status" value="1"/>
</dbReference>
<dbReference type="Pfam" id="PF19077">
    <property type="entry name" value="Big_13"/>
    <property type="match status" value="2"/>
</dbReference>
<comment type="caution">
    <text evidence="4">The sequence shown here is derived from an EMBL/GenBank/DDBJ whole genome shotgun (WGS) entry which is preliminary data.</text>
</comment>
<dbReference type="InterPro" id="IPR008963">
    <property type="entry name" value="Purple_acid_Pase-like_N"/>
</dbReference>
<gene>
    <name evidence="4" type="ORF">UV58_C0018G0002</name>
</gene>